<feature type="compositionally biased region" description="Polar residues" evidence="1">
    <location>
        <begin position="1"/>
        <end position="18"/>
    </location>
</feature>
<dbReference type="Proteomes" id="UP000015381">
    <property type="component" value="Chromosome I"/>
</dbReference>
<protein>
    <submittedName>
        <fullName evidence="2">Uncharacterized protein</fullName>
    </submittedName>
</protein>
<name>S6D1F5_9EURY</name>
<dbReference type="HOGENOM" id="CLU_3282788_0_0_2"/>
<evidence type="ECO:0000313" key="2">
    <source>
        <dbReference type="EMBL" id="CCQ34093.1"/>
    </source>
</evidence>
<organism evidence="2 3">
    <name type="scientific">Halorhabdus tiamatea SARL4B</name>
    <dbReference type="NCBI Taxonomy" id="1033806"/>
    <lineage>
        <taxon>Archaea</taxon>
        <taxon>Methanobacteriati</taxon>
        <taxon>Methanobacteriota</taxon>
        <taxon>Stenosarchaea group</taxon>
        <taxon>Halobacteria</taxon>
        <taxon>Halobacteriales</taxon>
        <taxon>Haloarculaceae</taxon>
        <taxon>Halorhabdus</taxon>
    </lineage>
</organism>
<dbReference type="KEGG" id="hti:HTIA_1976"/>
<keyword evidence="3" id="KW-1185">Reference proteome</keyword>
<dbReference type="AlphaFoldDB" id="S6D1F5"/>
<proteinExistence type="predicted"/>
<dbReference type="GeneID" id="79905466"/>
<gene>
    <name evidence="2" type="ORF">HTIA_1976</name>
</gene>
<sequence length="40" mass="4438">MIGDRTQQAADRFGSTTPRPVDTMDRRLAGGFSQRHCPFG</sequence>
<evidence type="ECO:0000313" key="3">
    <source>
        <dbReference type="Proteomes" id="UP000015381"/>
    </source>
</evidence>
<dbReference type="RefSeq" id="WP_020936301.1">
    <property type="nucleotide sequence ID" value="NC_021921.1"/>
</dbReference>
<reference evidence="2 3" key="1">
    <citation type="journal article" date="2014" name="Environ. Microbiol.">
        <title>Halorhabdus tiamatea: proteogenomics and glycosidase activity measurements identify the first cultivated euryarchaeon from a deep-sea anoxic brine lake as potential polysaccharide degrader.</title>
        <authorList>
            <person name="Werner J."/>
            <person name="Ferrer M."/>
            <person name="Michel G."/>
            <person name="Mann A.J."/>
            <person name="Huang S."/>
            <person name="Juarez S."/>
            <person name="Ciordia S."/>
            <person name="Albar J.P."/>
            <person name="Alcaide M."/>
            <person name="La Cono V."/>
            <person name="Yakimov M.M."/>
            <person name="Antunes A."/>
            <person name="Taborda M."/>
            <person name="Da Costa M.S."/>
            <person name="Amann R.I."/>
            <person name="Gloeckner F.O."/>
            <person name="Golyshina O.V."/>
            <person name="Golyshin P.N."/>
            <person name="Teeling H."/>
        </authorList>
    </citation>
    <scope>NUCLEOTIDE SEQUENCE [LARGE SCALE GENOMIC DNA]</scope>
    <source>
        <strain evidence="3">SARL4B</strain>
    </source>
</reference>
<feature type="region of interest" description="Disordered" evidence="1">
    <location>
        <begin position="1"/>
        <end position="25"/>
    </location>
</feature>
<evidence type="ECO:0000256" key="1">
    <source>
        <dbReference type="SAM" id="MobiDB-lite"/>
    </source>
</evidence>
<dbReference type="EMBL" id="HF571520">
    <property type="protein sequence ID" value="CCQ34093.1"/>
    <property type="molecule type" value="Genomic_DNA"/>
</dbReference>
<accession>S6D1F5</accession>